<gene>
    <name evidence="8" type="ORF">ASPWEDRAFT_43485</name>
</gene>
<dbReference type="AlphaFoldDB" id="A0A1L9RES3"/>
<dbReference type="OrthoDB" id="5342292at2759"/>
<evidence type="ECO:0000256" key="5">
    <source>
        <dbReference type="ARBA" id="ARBA00038359"/>
    </source>
</evidence>
<evidence type="ECO:0000256" key="1">
    <source>
        <dbReference type="ARBA" id="ARBA00004141"/>
    </source>
</evidence>
<feature type="transmembrane region" description="Helical" evidence="6">
    <location>
        <begin position="29"/>
        <end position="48"/>
    </location>
</feature>
<evidence type="ECO:0000256" key="3">
    <source>
        <dbReference type="ARBA" id="ARBA00022989"/>
    </source>
</evidence>
<evidence type="ECO:0000313" key="9">
    <source>
        <dbReference type="Proteomes" id="UP000184383"/>
    </source>
</evidence>
<feature type="transmembrane region" description="Helical" evidence="6">
    <location>
        <begin position="185"/>
        <end position="207"/>
    </location>
</feature>
<feature type="domain" description="Rhodopsin" evidence="7">
    <location>
        <begin position="44"/>
        <end position="284"/>
    </location>
</feature>
<name>A0A1L9RES3_ASPWE</name>
<feature type="transmembrane region" description="Helical" evidence="6">
    <location>
        <begin position="60"/>
        <end position="80"/>
    </location>
</feature>
<proteinExistence type="inferred from homology"/>
<keyword evidence="4 6" id="KW-0472">Membrane</keyword>
<dbReference type="InterPro" id="IPR049326">
    <property type="entry name" value="Rhodopsin_dom_fungi"/>
</dbReference>
<dbReference type="PANTHER" id="PTHR33048">
    <property type="entry name" value="PTH11-LIKE INTEGRAL MEMBRANE PROTEIN (AFU_ORTHOLOGUE AFUA_5G11245)"/>
    <property type="match status" value="1"/>
</dbReference>
<evidence type="ECO:0000256" key="6">
    <source>
        <dbReference type="SAM" id="Phobius"/>
    </source>
</evidence>
<keyword evidence="9" id="KW-1185">Reference proteome</keyword>
<feature type="transmembrane region" description="Helical" evidence="6">
    <location>
        <begin position="260"/>
        <end position="278"/>
    </location>
</feature>
<feature type="transmembrane region" description="Helical" evidence="6">
    <location>
        <begin position="219"/>
        <end position="240"/>
    </location>
</feature>
<accession>A0A1L9RES3</accession>
<reference evidence="9" key="1">
    <citation type="journal article" date="2017" name="Genome Biol.">
        <title>Comparative genomics reveals high biological diversity and specific adaptations in the industrially and medically important fungal genus Aspergillus.</title>
        <authorList>
            <person name="de Vries R.P."/>
            <person name="Riley R."/>
            <person name="Wiebenga A."/>
            <person name="Aguilar-Osorio G."/>
            <person name="Amillis S."/>
            <person name="Uchima C.A."/>
            <person name="Anderluh G."/>
            <person name="Asadollahi M."/>
            <person name="Askin M."/>
            <person name="Barry K."/>
            <person name="Battaglia E."/>
            <person name="Bayram O."/>
            <person name="Benocci T."/>
            <person name="Braus-Stromeyer S.A."/>
            <person name="Caldana C."/>
            <person name="Canovas D."/>
            <person name="Cerqueira G.C."/>
            <person name="Chen F."/>
            <person name="Chen W."/>
            <person name="Choi C."/>
            <person name="Clum A."/>
            <person name="Dos Santos R.A."/>
            <person name="Damasio A.R."/>
            <person name="Diallinas G."/>
            <person name="Emri T."/>
            <person name="Fekete E."/>
            <person name="Flipphi M."/>
            <person name="Freyberg S."/>
            <person name="Gallo A."/>
            <person name="Gournas C."/>
            <person name="Habgood R."/>
            <person name="Hainaut M."/>
            <person name="Harispe M.L."/>
            <person name="Henrissat B."/>
            <person name="Hilden K.S."/>
            <person name="Hope R."/>
            <person name="Hossain A."/>
            <person name="Karabika E."/>
            <person name="Karaffa L."/>
            <person name="Karanyi Z."/>
            <person name="Krasevec N."/>
            <person name="Kuo A."/>
            <person name="Kusch H."/>
            <person name="LaButti K."/>
            <person name="Lagendijk E.L."/>
            <person name="Lapidus A."/>
            <person name="Levasseur A."/>
            <person name="Lindquist E."/>
            <person name="Lipzen A."/>
            <person name="Logrieco A.F."/>
            <person name="MacCabe A."/>
            <person name="Maekelae M.R."/>
            <person name="Malavazi I."/>
            <person name="Melin P."/>
            <person name="Meyer V."/>
            <person name="Mielnichuk N."/>
            <person name="Miskei M."/>
            <person name="Molnar A.P."/>
            <person name="Mule G."/>
            <person name="Ngan C.Y."/>
            <person name="Orejas M."/>
            <person name="Orosz E."/>
            <person name="Ouedraogo J.P."/>
            <person name="Overkamp K.M."/>
            <person name="Park H.-S."/>
            <person name="Perrone G."/>
            <person name="Piumi F."/>
            <person name="Punt P.J."/>
            <person name="Ram A.F."/>
            <person name="Ramon A."/>
            <person name="Rauscher S."/>
            <person name="Record E."/>
            <person name="Riano-Pachon D.M."/>
            <person name="Robert V."/>
            <person name="Roehrig J."/>
            <person name="Ruller R."/>
            <person name="Salamov A."/>
            <person name="Salih N.S."/>
            <person name="Samson R.A."/>
            <person name="Sandor E."/>
            <person name="Sanguinetti M."/>
            <person name="Schuetze T."/>
            <person name="Sepcic K."/>
            <person name="Shelest E."/>
            <person name="Sherlock G."/>
            <person name="Sophianopoulou V."/>
            <person name="Squina F.M."/>
            <person name="Sun H."/>
            <person name="Susca A."/>
            <person name="Todd R.B."/>
            <person name="Tsang A."/>
            <person name="Unkles S.E."/>
            <person name="van de Wiele N."/>
            <person name="van Rossen-Uffink D."/>
            <person name="Oliveira J.V."/>
            <person name="Vesth T.C."/>
            <person name="Visser J."/>
            <person name="Yu J.-H."/>
            <person name="Zhou M."/>
            <person name="Andersen M.R."/>
            <person name="Archer D.B."/>
            <person name="Baker S.E."/>
            <person name="Benoit I."/>
            <person name="Brakhage A.A."/>
            <person name="Braus G.H."/>
            <person name="Fischer R."/>
            <person name="Frisvad J.C."/>
            <person name="Goldman G.H."/>
            <person name="Houbraken J."/>
            <person name="Oakley B."/>
            <person name="Pocsi I."/>
            <person name="Scazzocchio C."/>
            <person name="Seiboth B."/>
            <person name="vanKuyk P.A."/>
            <person name="Wortman J."/>
            <person name="Dyer P.S."/>
            <person name="Grigoriev I.V."/>
        </authorList>
    </citation>
    <scope>NUCLEOTIDE SEQUENCE [LARGE SCALE GENOMIC DNA]</scope>
    <source>
        <strain evidence="9">DTO 134E9</strain>
    </source>
</reference>
<dbReference type="PANTHER" id="PTHR33048:SF124">
    <property type="entry name" value="INTEGRAL MEMBRANE PROTEIN"/>
    <property type="match status" value="1"/>
</dbReference>
<evidence type="ECO:0000259" key="7">
    <source>
        <dbReference type="Pfam" id="PF20684"/>
    </source>
</evidence>
<organism evidence="8 9">
    <name type="scientific">Aspergillus wentii DTO 134E9</name>
    <dbReference type="NCBI Taxonomy" id="1073089"/>
    <lineage>
        <taxon>Eukaryota</taxon>
        <taxon>Fungi</taxon>
        <taxon>Dikarya</taxon>
        <taxon>Ascomycota</taxon>
        <taxon>Pezizomycotina</taxon>
        <taxon>Eurotiomycetes</taxon>
        <taxon>Eurotiomycetidae</taxon>
        <taxon>Eurotiales</taxon>
        <taxon>Aspergillaceae</taxon>
        <taxon>Aspergillus</taxon>
        <taxon>Aspergillus subgen. Cremei</taxon>
    </lineage>
</organism>
<keyword evidence="3 6" id="KW-1133">Transmembrane helix</keyword>
<dbReference type="EMBL" id="KV878214">
    <property type="protein sequence ID" value="OJJ33425.1"/>
    <property type="molecule type" value="Genomic_DNA"/>
</dbReference>
<evidence type="ECO:0000313" key="8">
    <source>
        <dbReference type="EMBL" id="OJJ33425.1"/>
    </source>
</evidence>
<comment type="similarity">
    <text evidence="5">Belongs to the SAT4 family.</text>
</comment>
<dbReference type="Proteomes" id="UP000184383">
    <property type="component" value="Unassembled WGS sequence"/>
</dbReference>
<evidence type="ECO:0000256" key="2">
    <source>
        <dbReference type="ARBA" id="ARBA00022692"/>
    </source>
</evidence>
<dbReference type="GeneID" id="63751884"/>
<protein>
    <recommendedName>
        <fullName evidence="7">Rhodopsin domain-containing protein</fullName>
    </recommendedName>
</protein>
<sequence length="357" mass="40211">MPQGIYPPPPGVTPTFDPDNAYLWTANKAVITAGLILSTSSLVLRVYTKAHLLHKFGWDDVSIICAWIFAVATQAMAIYGFRKGGLGLHKWDLTVEMFDIYQKVVLIAAIVYVPALAFAKISLIILYYRILAQQKFYRWALYILSFVVAGYSFAIMFALIFACHPIQKSWDASITDGGCIDQKSLYVFTAAMNIVTDVFLIGLPIRTVTNLNMPTVQKVGLLLMFIIGCATVVTSIVRLAVIVPFLNTDDPTYKISMPQLWANIESNFIIICGCLPFFRQFLRRHAPGLIGEQGSTAPRYNNYYTYGSSSRRRKPGLTMLQDDVELAARPESTHSEVRIVKEVQWEVKEERRDENAR</sequence>
<dbReference type="InterPro" id="IPR052337">
    <property type="entry name" value="SAT4-like"/>
</dbReference>
<feature type="transmembrane region" description="Helical" evidence="6">
    <location>
        <begin position="139"/>
        <end position="162"/>
    </location>
</feature>
<keyword evidence="2 6" id="KW-0812">Transmembrane</keyword>
<dbReference type="VEuPathDB" id="FungiDB:ASPWEDRAFT_43485"/>
<dbReference type="STRING" id="1073089.A0A1L9RES3"/>
<feature type="transmembrane region" description="Helical" evidence="6">
    <location>
        <begin position="100"/>
        <end position="127"/>
    </location>
</feature>
<evidence type="ECO:0000256" key="4">
    <source>
        <dbReference type="ARBA" id="ARBA00023136"/>
    </source>
</evidence>
<dbReference type="GO" id="GO:0016020">
    <property type="term" value="C:membrane"/>
    <property type="evidence" value="ECO:0007669"/>
    <property type="project" value="UniProtKB-SubCell"/>
</dbReference>
<dbReference type="Pfam" id="PF20684">
    <property type="entry name" value="Fung_rhodopsin"/>
    <property type="match status" value="1"/>
</dbReference>
<comment type="subcellular location">
    <subcellularLocation>
        <location evidence="1">Membrane</location>
        <topology evidence="1">Multi-pass membrane protein</topology>
    </subcellularLocation>
</comment>
<dbReference type="RefSeq" id="XP_040687102.1">
    <property type="nucleotide sequence ID" value="XM_040836036.1"/>
</dbReference>